<dbReference type="PROSITE" id="PS00178">
    <property type="entry name" value="AA_TRNA_LIGASE_I"/>
    <property type="match status" value="1"/>
</dbReference>
<dbReference type="GO" id="GO:0005524">
    <property type="term" value="F:ATP binding"/>
    <property type="evidence" value="ECO:0007669"/>
    <property type="project" value="UniProtKB-KW"/>
</dbReference>
<keyword evidence="5 9" id="KW-0067">ATP-binding</keyword>
<keyword evidence="12" id="KW-1185">Reference proteome</keyword>
<dbReference type="PANTHER" id="PTHR45765:SF1">
    <property type="entry name" value="METHIONINE--TRNA LIGASE, CYTOPLASMIC"/>
    <property type="match status" value="1"/>
</dbReference>
<keyword evidence="3 9" id="KW-0436">Ligase</keyword>
<evidence type="ECO:0000256" key="6">
    <source>
        <dbReference type="ARBA" id="ARBA00022917"/>
    </source>
</evidence>
<dbReference type="NCBIfam" id="NF008863">
    <property type="entry name" value="PRK11893.2-5"/>
    <property type="match status" value="1"/>
</dbReference>
<evidence type="ECO:0000313" key="12">
    <source>
        <dbReference type="Proteomes" id="UP000285286"/>
    </source>
</evidence>
<reference evidence="11 12" key="1">
    <citation type="submission" date="2016-10" db="EMBL/GenBank/DDBJ databases">
        <title>Comparative genome analysis of multiple Pseudomonas spp. focuses on biocontrol and plant growth promoting traits.</title>
        <authorList>
            <person name="Tao X.-Y."/>
            <person name="Taylor C.G."/>
        </authorList>
    </citation>
    <scope>NUCLEOTIDE SEQUENCE [LARGE SCALE GENOMIC DNA]</scope>
    <source>
        <strain evidence="11 12">15D11</strain>
    </source>
</reference>
<evidence type="ECO:0000256" key="1">
    <source>
        <dbReference type="ARBA" id="ARBA00008258"/>
    </source>
</evidence>
<dbReference type="InterPro" id="IPR014729">
    <property type="entry name" value="Rossmann-like_a/b/a_fold"/>
</dbReference>
<dbReference type="AlphaFoldDB" id="A0A423DGU0"/>
<evidence type="ECO:0000259" key="10">
    <source>
        <dbReference type="Pfam" id="PF09334"/>
    </source>
</evidence>
<dbReference type="SUPFAM" id="SSF47323">
    <property type="entry name" value="Anticodon-binding domain of a subclass of class I aminoacyl-tRNA synthetases"/>
    <property type="match status" value="1"/>
</dbReference>
<sequence length="514" mass="56617">MSEVTAKQYLLVPAMPAPNGRLHLGHVAGPYLNLDILARHLRREGHRASIVCASDPFDSYIPLRAQQADVDPASLAQESCAGIINDLAYMNIQVDLFIDPLDPEHREQYLAAHVDLVDRLSAQGQVSCVEEQMPWSTARQAFVSGSFLTGHCPQCDQAISGFFCEDCGAHFEPDQVRAPRARWGEEVPGRALDNLFFQIREPQALLAQLQATQTPDPFIDIARRHLSRLPARVRVTNHAGWGLPYQLDGQARTLFGHGLLFGAVRFVGDCFARATGLAQNPFDRDSPVITVNGFGIDNSVSHLVSIQAMAMADGLSKPFEHFLINHFYTLEGRKFSTSLGWAVWVEDMAREGRVPCDALRYFLASTSPIHQRTDFTRQDFEQFLNGRYAGLIERVNTALDGAAKATAVDAPLMAAFDAAYAEQAQALTFASFDPQAVSRSIAGWEALCATLADDNSRYWWLKGLAVLACPLLPTLAQSIWHRLGQPGEVSLQAFRQQRRAATRAVASGQLEASS</sequence>
<dbReference type="GO" id="GO:0006431">
    <property type="term" value="P:methionyl-tRNA aminoacylation"/>
    <property type="evidence" value="ECO:0007669"/>
    <property type="project" value="TreeGrafter"/>
</dbReference>
<dbReference type="GO" id="GO:0004825">
    <property type="term" value="F:methionine-tRNA ligase activity"/>
    <property type="evidence" value="ECO:0007669"/>
    <property type="project" value="UniProtKB-EC"/>
</dbReference>
<evidence type="ECO:0000256" key="3">
    <source>
        <dbReference type="ARBA" id="ARBA00022598"/>
    </source>
</evidence>
<proteinExistence type="inferred from homology"/>
<name>A0A423DGU0_9PSED</name>
<evidence type="ECO:0000256" key="9">
    <source>
        <dbReference type="RuleBase" id="RU363039"/>
    </source>
</evidence>
<dbReference type="SUPFAM" id="SSF52374">
    <property type="entry name" value="Nucleotidylyl transferase"/>
    <property type="match status" value="1"/>
</dbReference>
<dbReference type="InterPro" id="IPR023458">
    <property type="entry name" value="Met-tRNA_ligase_1"/>
</dbReference>
<accession>A0A423DGU0</accession>
<dbReference type="RefSeq" id="WP_123566771.1">
    <property type="nucleotide sequence ID" value="NZ_MOAM01000024.1"/>
</dbReference>
<gene>
    <name evidence="11" type="ORF">BHU25_17015</name>
</gene>
<dbReference type="Proteomes" id="UP000285286">
    <property type="component" value="Unassembled WGS sequence"/>
</dbReference>
<evidence type="ECO:0000256" key="7">
    <source>
        <dbReference type="ARBA" id="ARBA00023146"/>
    </source>
</evidence>
<keyword evidence="4 9" id="KW-0547">Nucleotide-binding</keyword>
<dbReference type="InterPro" id="IPR009080">
    <property type="entry name" value="tRNAsynth_Ia_anticodon-bd"/>
</dbReference>
<dbReference type="InterPro" id="IPR001412">
    <property type="entry name" value="aa-tRNA-synth_I_CS"/>
</dbReference>
<dbReference type="Pfam" id="PF09334">
    <property type="entry name" value="tRNA-synt_1g"/>
    <property type="match status" value="1"/>
</dbReference>
<dbReference type="Gene3D" id="2.20.28.20">
    <property type="entry name" value="Methionyl-tRNA synthetase, Zn-domain"/>
    <property type="match status" value="1"/>
</dbReference>
<comment type="similarity">
    <text evidence="1">Belongs to the class-I aminoacyl-tRNA synthetase family. MetG type 1 subfamily.</text>
</comment>
<protein>
    <recommendedName>
        <fullName evidence="10">Methionyl/Leucyl tRNA synthetase domain-containing protein</fullName>
    </recommendedName>
</protein>
<dbReference type="Gene3D" id="3.40.50.620">
    <property type="entry name" value="HUPs"/>
    <property type="match status" value="1"/>
</dbReference>
<dbReference type="GO" id="GO:0005829">
    <property type="term" value="C:cytosol"/>
    <property type="evidence" value="ECO:0007669"/>
    <property type="project" value="TreeGrafter"/>
</dbReference>
<comment type="caution">
    <text evidence="11">The sequence shown here is derived from an EMBL/GenBank/DDBJ whole genome shotgun (WGS) entry which is preliminary data.</text>
</comment>
<dbReference type="InterPro" id="IPR015413">
    <property type="entry name" value="Methionyl/Leucyl_tRNA_Synth"/>
</dbReference>
<organism evidence="11 12">
    <name type="scientific">Pseudomonas vranovensis</name>
    <dbReference type="NCBI Taxonomy" id="321661"/>
    <lineage>
        <taxon>Bacteria</taxon>
        <taxon>Pseudomonadati</taxon>
        <taxon>Pseudomonadota</taxon>
        <taxon>Gammaproteobacteria</taxon>
        <taxon>Pseudomonadales</taxon>
        <taxon>Pseudomonadaceae</taxon>
        <taxon>Pseudomonas</taxon>
    </lineage>
</organism>
<dbReference type="EMBL" id="MOAM01000024">
    <property type="protein sequence ID" value="ROL70759.1"/>
    <property type="molecule type" value="Genomic_DNA"/>
</dbReference>
<dbReference type="InterPro" id="IPR029038">
    <property type="entry name" value="MetRS_Zn"/>
</dbReference>
<evidence type="ECO:0000256" key="5">
    <source>
        <dbReference type="ARBA" id="ARBA00022840"/>
    </source>
</evidence>
<keyword evidence="7 9" id="KW-0030">Aminoacyl-tRNA synthetase</keyword>
<dbReference type="PANTHER" id="PTHR45765">
    <property type="entry name" value="METHIONINE--TRNA LIGASE"/>
    <property type="match status" value="1"/>
</dbReference>
<comment type="catalytic activity">
    <reaction evidence="8">
        <text>tRNA(Met) + L-methionine + ATP = L-methionyl-tRNA(Met) + AMP + diphosphate</text>
        <dbReference type="Rhea" id="RHEA:13481"/>
        <dbReference type="Rhea" id="RHEA-COMP:9667"/>
        <dbReference type="Rhea" id="RHEA-COMP:9698"/>
        <dbReference type="ChEBI" id="CHEBI:30616"/>
        <dbReference type="ChEBI" id="CHEBI:33019"/>
        <dbReference type="ChEBI" id="CHEBI:57844"/>
        <dbReference type="ChEBI" id="CHEBI:78442"/>
        <dbReference type="ChEBI" id="CHEBI:78530"/>
        <dbReference type="ChEBI" id="CHEBI:456215"/>
        <dbReference type="EC" id="6.1.1.10"/>
    </reaction>
</comment>
<evidence type="ECO:0000256" key="2">
    <source>
        <dbReference type="ARBA" id="ARBA00022490"/>
    </source>
</evidence>
<evidence type="ECO:0000313" key="11">
    <source>
        <dbReference type="EMBL" id="ROL70759.1"/>
    </source>
</evidence>
<evidence type="ECO:0000256" key="8">
    <source>
        <dbReference type="ARBA" id="ARBA00047364"/>
    </source>
</evidence>
<evidence type="ECO:0000256" key="4">
    <source>
        <dbReference type="ARBA" id="ARBA00022741"/>
    </source>
</evidence>
<keyword evidence="2" id="KW-0963">Cytoplasm</keyword>
<keyword evidence="6 9" id="KW-0648">Protein biosynthesis</keyword>
<feature type="domain" description="Methionyl/Leucyl tRNA synthetase" evidence="10">
    <location>
        <begin position="12"/>
        <end position="387"/>
    </location>
</feature>